<keyword evidence="3" id="KW-1185">Reference proteome</keyword>
<proteinExistence type="predicted"/>
<feature type="domain" description="FecR protein" evidence="1">
    <location>
        <begin position="66"/>
        <end position="157"/>
    </location>
</feature>
<dbReference type="PANTHER" id="PTHR38731">
    <property type="entry name" value="LIPL45-RELATED LIPOPROTEIN-RELATED"/>
    <property type="match status" value="1"/>
</dbReference>
<evidence type="ECO:0000259" key="1">
    <source>
        <dbReference type="Pfam" id="PF04773"/>
    </source>
</evidence>
<organism evidence="2 3">
    <name type="scientific">Hoeflea poritis</name>
    <dbReference type="NCBI Taxonomy" id="2993659"/>
    <lineage>
        <taxon>Bacteria</taxon>
        <taxon>Pseudomonadati</taxon>
        <taxon>Pseudomonadota</taxon>
        <taxon>Alphaproteobacteria</taxon>
        <taxon>Hyphomicrobiales</taxon>
        <taxon>Rhizobiaceae</taxon>
        <taxon>Hoeflea</taxon>
    </lineage>
</organism>
<dbReference type="InterPro" id="IPR006860">
    <property type="entry name" value="FecR"/>
</dbReference>
<sequence>MAALWSRYLIIAVAALAVADIFVPAKALAEAKIGVSAAVRGSVFVRSGDATGQRRAKVDESILLQDEVLTKQQSALQILLLDQSVFTVGENCEMIIDRFVYDPDRNAGEMSGTVLKGAFRFMSGRIGKANPTKANINTPAATIGIRGTMFEGVVGTDAIKLAALLGLTTAGADQDKAVLVILRGPGRNTNSLSKSGIINVGNSAGQKTISSPNYAVFVPGPGQPPIGPVKVTQEVLDYFDFYLRSLPNGPTFGNDESSGEGESGQDVFNIPDGDFPPLNDLFIDELFDNQFEEFDDHEEPDCECSECCYYDTL</sequence>
<comment type="caution">
    <text evidence="2">The sequence shown here is derived from an EMBL/GenBank/DDBJ whole genome shotgun (WGS) entry which is preliminary data.</text>
</comment>
<evidence type="ECO:0000313" key="2">
    <source>
        <dbReference type="EMBL" id="MDA4847993.1"/>
    </source>
</evidence>
<protein>
    <submittedName>
        <fullName evidence="2">FecR domain-containing protein</fullName>
    </submittedName>
</protein>
<dbReference type="EMBL" id="JAPJZH010000017">
    <property type="protein sequence ID" value="MDA4847993.1"/>
    <property type="molecule type" value="Genomic_DNA"/>
</dbReference>
<dbReference type="Proteomes" id="UP001148313">
    <property type="component" value="Unassembled WGS sequence"/>
</dbReference>
<name>A0ABT4VTF5_9HYPH</name>
<evidence type="ECO:0000313" key="3">
    <source>
        <dbReference type="Proteomes" id="UP001148313"/>
    </source>
</evidence>
<gene>
    <name evidence="2" type="ORF">OOZ53_21725</name>
</gene>
<dbReference type="Pfam" id="PF04773">
    <property type="entry name" value="FecR"/>
    <property type="match status" value="1"/>
</dbReference>
<reference evidence="2" key="1">
    <citation type="submission" date="2022-11" db="EMBL/GenBank/DDBJ databases">
        <title>Hoeflea poritis sp. nov., isolated from scleractinian coral Porites lutea.</title>
        <authorList>
            <person name="Zhang G."/>
            <person name="Wei Q."/>
            <person name="Cai L."/>
        </authorList>
    </citation>
    <scope>NUCLEOTIDE SEQUENCE</scope>
    <source>
        <strain evidence="2">E7-10</strain>
    </source>
</reference>
<dbReference type="PANTHER" id="PTHR38731:SF1">
    <property type="entry name" value="FECR PROTEIN DOMAIN-CONTAINING PROTEIN"/>
    <property type="match status" value="1"/>
</dbReference>
<accession>A0ABT4VTF5</accession>
<dbReference type="RefSeq" id="WP_271091835.1">
    <property type="nucleotide sequence ID" value="NZ_JAPJZH010000017.1"/>
</dbReference>